<dbReference type="KEGG" id="phu:Phum_PHUM596930"/>
<dbReference type="EMBL" id="AAZO01007281">
    <property type="status" value="NOT_ANNOTATED_CDS"/>
    <property type="molecule type" value="Genomic_DNA"/>
</dbReference>
<dbReference type="CTD" id="8236819"/>
<keyword evidence="1" id="KW-0175">Coiled coil</keyword>
<feature type="compositionally biased region" description="Polar residues" evidence="2">
    <location>
        <begin position="195"/>
        <end position="205"/>
    </location>
</feature>
<gene>
    <name evidence="4" type="primary">8236819</name>
    <name evidence="3" type="ORF">Phum_PHUM596930</name>
</gene>
<feature type="compositionally biased region" description="Basic and acidic residues" evidence="2">
    <location>
        <begin position="145"/>
        <end position="174"/>
    </location>
</feature>
<dbReference type="Proteomes" id="UP000009046">
    <property type="component" value="Unassembled WGS sequence"/>
</dbReference>
<organism>
    <name type="scientific">Pediculus humanus subsp. corporis</name>
    <name type="common">Body louse</name>
    <dbReference type="NCBI Taxonomy" id="121224"/>
    <lineage>
        <taxon>Eukaryota</taxon>
        <taxon>Metazoa</taxon>
        <taxon>Ecdysozoa</taxon>
        <taxon>Arthropoda</taxon>
        <taxon>Hexapoda</taxon>
        <taxon>Insecta</taxon>
        <taxon>Pterygota</taxon>
        <taxon>Neoptera</taxon>
        <taxon>Paraneoptera</taxon>
        <taxon>Psocodea</taxon>
        <taxon>Troctomorpha</taxon>
        <taxon>Phthiraptera</taxon>
        <taxon>Anoplura</taxon>
        <taxon>Pediculidae</taxon>
        <taxon>Pediculus</taxon>
    </lineage>
</organism>
<dbReference type="EnsemblMetazoa" id="PHUM596930-RA">
    <property type="protein sequence ID" value="PHUM596930-PA"/>
    <property type="gene ID" value="PHUM596930"/>
</dbReference>
<sequence>MNDMFDVKKSSSSKALELINKYIDVPEPEVKNLNFICDEKKENLIETEMNELNKELEELKKEEERFNKTYVTRTTSTSSLEDEFVKRLQERNYKNVYDVLNDNLPKNLKAKRPESLPPGNLMHLLQSVRYWEAEVVGKRERVKENRLNRQGEKKREQIKEHKARELTDRQSQKETKKHVERKRESNSQAERDKNTQIAQELNKMSGSDKNDENLKDSKPTINVSQFFHF</sequence>
<evidence type="ECO:0000313" key="5">
    <source>
        <dbReference type="Proteomes" id="UP000009046"/>
    </source>
</evidence>
<dbReference type="RefSeq" id="XP_002432684.1">
    <property type="nucleotide sequence ID" value="XM_002432639.1"/>
</dbReference>
<evidence type="ECO:0000256" key="1">
    <source>
        <dbReference type="SAM" id="Coils"/>
    </source>
</evidence>
<reference evidence="4" key="3">
    <citation type="submission" date="2020-05" db="UniProtKB">
        <authorList>
            <consortium name="EnsemblMetazoa"/>
        </authorList>
    </citation>
    <scope>IDENTIFICATION</scope>
    <source>
        <strain evidence="4">USDA</strain>
    </source>
</reference>
<dbReference type="GeneID" id="8236819"/>
<dbReference type="InParanoid" id="E0W2U0"/>
<dbReference type="EMBL" id="DS235879">
    <property type="protein sequence ID" value="EEB19946.1"/>
    <property type="molecule type" value="Genomic_DNA"/>
</dbReference>
<dbReference type="HOGENOM" id="CLU_1211065_0_0_1"/>
<feature type="compositionally biased region" description="Basic and acidic residues" evidence="2">
    <location>
        <begin position="181"/>
        <end position="194"/>
    </location>
</feature>
<feature type="region of interest" description="Disordered" evidence="2">
    <location>
        <begin position="145"/>
        <end position="229"/>
    </location>
</feature>
<keyword evidence="5" id="KW-1185">Reference proteome</keyword>
<feature type="coiled-coil region" evidence="1">
    <location>
        <begin position="42"/>
        <end position="69"/>
    </location>
</feature>
<protein>
    <submittedName>
        <fullName evidence="3 4">Uncharacterized protein</fullName>
    </submittedName>
</protein>
<reference evidence="3" key="1">
    <citation type="submission" date="2007-04" db="EMBL/GenBank/DDBJ databases">
        <title>Annotation of Pediculus humanus corporis strain USDA.</title>
        <authorList>
            <person name="Kirkness E."/>
            <person name="Hannick L."/>
            <person name="Hass B."/>
            <person name="Bruggner R."/>
            <person name="Lawson D."/>
            <person name="Bidwell S."/>
            <person name="Joardar V."/>
            <person name="Caler E."/>
            <person name="Walenz B."/>
            <person name="Inman J."/>
            <person name="Schobel S."/>
            <person name="Galinsky K."/>
            <person name="Amedeo P."/>
            <person name="Strausberg R."/>
        </authorList>
    </citation>
    <scope>NUCLEOTIDE SEQUENCE</scope>
    <source>
        <strain evidence="3">USDA</strain>
    </source>
</reference>
<feature type="compositionally biased region" description="Basic and acidic residues" evidence="2">
    <location>
        <begin position="206"/>
        <end position="218"/>
    </location>
</feature>
<accession>E0W2U0</accession>
<evidence type="ECO:0000313" key="4">
    <source>
        <dbReference type="EnsemblMetazoa" id="PHUM596930-PA"/>
    </source>
</evidence>
<dbReference type="AlphaFoldDB" id="E0W2U0"/>
<name>E0W2U0_PEDHC</name>
<feature type="compositionally biased region" description="Polar residues" evidence="2">
    <location>
        <begin position="219"/>
        <end position="229"/>
    </location>
</feature>
<proteinExistence type="predicted"/>
<reference evidence="3" key="2">
    <citation type="submission" date="2007-04" db="EMBL/GenBank/DDBJ databases">
        <title>The genome of the human body louse.</title>
        <authorList>
            <consortium name="The Human Body Louse Genome Consortium"/>
            <person name="Kirkness E."/>
            <person name="Walenz B."/>
            <person name="Hass B."/>
            <person name="Bruggner R."/>
            <person name="Strausberg R."/>
        </authorList>
    </citation>
    <scope>NUCLEOTIDE SEQUENCE</scope>
    <source>
        <strain evidence="3">USDA</strain>
    </source>
</reference>
<dbReference type="VEuPathDB" id="VectorBase:PHUM596930"/>
<evidence type="ECO:0000313" key="3">
    <source>
        <dbReference type="EMBL" id="EEB19946.1"/>
    </source>
</evidence>
<evidence type="ECO:0000256" key="2">
    <source>
        <dbReference type="SAM" id="MobiDB-lite"/>
    </source>
</evidence>